<protein>
    <submittedName>
        <fullName evidence="1">Uncharacterized protein</fullName>
    </submittedName>
</protein>
<reference evidence="1" key="1">
    <citation type="submission" date="2021-03" db="EMBL/GenBank/DDBJ databases">
        <authorList>
            <person name="Kanchanasin P."/>
            <person name="Saeng-In P."/>
            <person name="Phongsopitanun W."/>
            <person name="Yuki M."/>
            <person name="Kudo T."/>
            <person name="Ohkuma M."/>
            <person name="Tanasupawat S."/>
        </authorList>
    </citation>
    <scope>NUCLEOTIDE SEQUENCE</scope>
    <source>
        <strain evidence="1">GKU 128</strain>
    </source>
</reference>
<gene>
    <name evidence="1" type="ORF">J4573_49020</name>
</gene>
<proteinExistence type="predicted"/>
<dbReference type="Proteomes" id="UP000669179">
    <property type="component" value="Unassembled WGS sequence"/>
</dbReference>
<name>A0A939PU62_9ACTN</name>
<dbReference type="RefSeq" id="WP_208263330.1">
    <property type="nucleotide sequence ID" value="NZ_JAGEOJ010000032.1"/>
</dbReference>
<keyword evidence="2" id="KW-1185">Reference proteome</keyword>
<organism evidence="1 2">
    <name type="scientific">Actinomadura barringtoniae</name>
    <dbReference type="NCBI Taxonomy" id="1427535"/>
    <lineage>
        <taxon>Bacteria</taxon>
        <taxon>Bacillati</taxon>
        <taxon>Actinomycetota</taxon>
        <taxon>Actinomycetes</taxon>
        <taxon>Streptosporangiales</taxon>
        <taxon>Thermomonosporaceae</taxon>
        <taxon>Actinomadura</taxon>
    </lineage>
</organism>
<dbReference type="AlphaFoldDB" id="A0A939PU62"/>
<evidence type="ECO:0000313" key="2">
    <source>
        <dbReference type="Proteomes" id="UP000669179"/>
    </source>
</evidence>
<evidence type="ECO:0000313" key="1">
    <source>
        <dbReference type="EMBL" id="MBO2455104.1"/>
    </source>
</evidence>
<dbReference type="EMBL" id="JAGEOJ010000032">
    <property type="protein sequence ID" value="MBO2455104.1"/>
    <property type="molecule type" value="Genomic_DNA"/>
</dbReference>
<accession>A0A939PU62</accession>
<sequence>MRKTGPMLALLAAVLALITVGTIALVRAVSSEGDQRSASREAASASASASASAAESAATSVPPPPPLVAQTTSATYASHVPGSRAVVAMTVKGSDVIAYVCDGHSLEAWLRGKLYPEGLVRLQGKQGILTGSVVGDTVVGAASLSRKSVMGFRAPVVRAPSGLYRASATVRGAKIVGGWIVLPGGDQVGLVDYEQRPRPAPRLDPAAGSVVVGDDRVPVAPADPTKP</sequence>
<comment type="caution">
    <text evidence="1">The sequence shown here is derived from an EMBL/GenBank/DDBJ whole genome shotgun (WGS) entry which is preliminary data.</text>
</comment>